<dbReference type="Gene3D" id="3.40.50.720">
    <property type="entry name" value="NAD(P)-binding Rossmann-like Domain"/>
    <property type="match status" value="1"/>
</dbReference>
<dbReference type="PANTHER" id="PTHR43245:SF55">
    <property type="entry name" value="NAD(P)-BINDING DOMAIN-CONTAINING PROTEIN"/>
    <property type="match status" value="1"/>
</dbReference>
<evidence type="ECO:0000259" key="1">
    <source>
        <dbReference type="Pfam" id="PF01370"/>
    </source>
</evidence>
<dbReference type="CDD" id="cd08946">
    <property type="entry name" value="SDR_e"/>
    <property type="match status" value="1"/>
</dbReference>
<accession>A0A1H4J896</accession>
<evidence type="ECO:0000313" key="3">
    <source>
        <dbReference type="Proteomes" id="UP000199064"/>
    </source>
</evidence>
<name>A0A1H4J896_9HYPH</name>
<evidence type="ECO:0000313" key="2">
    <source>
        <dbReference type="EMBL" id="SEB41802.1"/>
    </source>
</evidence>
<dbReference type="Pfam" id="PF01370">
    <property type="entry name" value="Epimerase"/>
    <property type="match status" value="1"/>
</dbReference>
<dbReference type="EMBL" id="FNSL01000001">
    <property type="protein sequence ID" value="SEB41802.1"/>
    <property type="molecule type" value="Genomic_DNA"/>
</dbReference>
<dbReference type="SUPFAM" id="SSF51735">
    <property type="entry name" value="NAD(P)-binding Rossmann-fold domains"/>
    <property type="match status" value="1"/>
</dbReference>
<gene>
    <name evidence="2" type="ORF">SAMN05216452_1050</name>
</gene>
<organism evidence="2 3">
    <name type="scientific">Nitratireductor aquibiodomus</name>
    <dbReference type="NCBI Taxonomy" id="204799"/>
    <lineage>
        <taxon>Bacteria</taxon>
        <taxon>Pseudomonadati</taxon>
        <taxon>Pseudomonadota</taxon>
        <taxon>Alphaproteobacteria</taxon>
        <taxon>Hyphomicrobiales</taxon>
        <taxon>Phyllobacteriaceae</taxon>
        <taxon>Nitratireductor</taxon>
    </lineage>
</organism>
<dbReference type="InterPro" id="IPR050177">
    <property type="entry name" value="Lipid_A_modif_metabolic_enz"/>
</dbReference>
<dbReference type="AlphaFoldDB" id="A0A1H4J896"/>
<reference evidence="3" key="1">
    <citation type="submission" date="2016-10" db="EMBL/GenBank/DDBJ databases">
        <authorList>
            <person name="Varghese N."/>
            <person name="Submissions S."/>
        </authorList>
    </citation>
    <scope>NUCLEOTIDE SEQUENCE [LARGE SCALE GENOMIC DNA]</scope>
    <source>
        <strain evidence="3">ES.061</strain>
    </source>
</reference>
<dbReference type="InterPro" id="IPR001509">
    <property type="entry name" value="Epimerase_deHydtase"/>
</dbReference>
<dbReference type="PANTHER" id="PTHR43245">
    <property type="entry name" value="BIFUNCTIONAL POLYMYXIN RESISTANCE PROTEIN ARNA"/>
    <property type="match status" value="1"/>
</dbReference>
<sequence length="300" mass="31632">MSTPHSIVSGGTGLVGRFIVEGLLAAGHRVTVLGRNAPPEGLFSGAVAFAPMTLEPTSISTALFEGADFFVHAAFDHLPGRYRGGEGGDAAGFRRRNLDGSIAMFRAARAAGVARTVFLSTRAVYGPRAPGSMLNETDACRPDTLYGEVKLAGEEALSQLSDDGFSGVSLRVTGVYGTAGSGRSHKWAGLFDDYLSGREIAPRAATEVHGEDVGSAVRLMLTLQAAKLVSGVFNVSDLVLDRHDLLALVAQETGCRNPLPRAADKSAVNVMKTDRLRALGWTPAGMALLRRTVPELLGRR</sequence>
<dbReference type="InterPro" id="IPR036291">
    <property type="entry name" value="NAD(P)-bd_dom_sf"/>
</dbReference>
<dbReference type="Proteomes" id="UP000199064">
    <property type="component" value="Unassembled WGS sequence"/>
</dbReference>
<protein>
    <submittedName>
        <fullName evidence="2">Nucleoside-diphosphate-sugar epimerase</fullName>
    </submittedName>
</protein>
<keyword evidence="3" id="KW-1185">Reference proteome</keyword>
<proteinExistence type="predicted"/>
<feature type="domain" description="NAD-dependent epimerase/dehydratase" evidence="1">
    <location>
        <begin position="7"/>
        <end position="235"/>
    </location>
</feature>
<dbReference type="RefSeq" id="WP_090327228.1">
    <property type="nucleotide sequence ID" value="NZ_FNSL01000001.1"/>
</dbReference>